<dbReference type="InterPro" id="IPR000653">
    <property type="entry name" value="DegT/StrS_aminotransferase"/>
</dbReference>
<keyword evidence="7" id="KW-1185">Reference proteome</keyword>
<dbReference type="AlphaFoldDB" id="A0A1S1YZE2"/>
<feature type="modified residue" description="N6-(pyridoxal phosphate)lysine" evidence="4">
    <location>
        <position position="186"/>
    </location>
</feature>
<dbReference type="InterPro" id="IPR015421">
    <property type="entry name" value="PyrdxlP-dep_Trfase_major"/>
</dbReference>
<sequence>MKVPFLTLEPLQNSIRSEAFDTFTKIYNESNYILGNELKAFELSYAQYNATKYCVGVGNGFDALKIALMALDIKEGDEVILPSNSFYASVLAVLSLNATPVFVDVSLEDGLINPLLIEENISDKTKAILVVNLYGFVVNMDQILKLVSKHQLYLIEDNAQAQGAEWKQKKAGSFGHISATSFYPGKNLGALGDAGAINMNNKELYDKCIALRNYGSKTKYVHDSTGVNSRLDELQAGFLNVKLKYLDKWNIERRFKVDLYIKYLKNVRGIVLFKPKDVCLPVYHVFTIQTEKRDELQSYLKNKGIGTQIHYPIPMHLQEGLSHLNYKKGDFPIAEKIASTTLSLPLFIGITEKQIEYVCHQIKLFFDLA</sequence>
<name>A0A1S1YZE2_FLAPC</name>
<comment type="similarity">
    <text evidence="2 5">Belongs to the DegT/DnrJ/EryC1 family.</text>
</comment>
<dbReference type="GO" id="GO:0008483">
    <property type="term" value="F:transaminase activity"/>
    <property type="evidence" value="ECO:0007669"/>
    <property type="project" value="UniProtKB-KW"/>
</dbReference>
<protein>
    <submittedName>
        <fullName evidence="6">Aminotransferase</fullName>
    </submittedName>
</protein>
<evidence type="ECO:0000256" key="3">
    <source>
        <dbReference type="PIRSR" id="PIRSR000390-1"/>
    </source>
</evidence>
<organism evidence="6 7">
    <name type="scientific">Flammeovirga pacifica</name>
    <dbReference type="NCBI Taxonomy" id="915059"/>
    <lineage>
        <taxon>Bacteria</taxon>
        <taxon>Pseudomonadati</taxon>
        <taxon>Bacteroidota</taxon>
        <taxon>Cytophagia</taxon>
        <taxon>Cytophagales</taxon>
        <taxon>Flammeovirgaceae</taxon>
        <taxon>Flammeovirga</taxon>
    </lineage>
</organism>
<dbReference type="EMBL" id="JRYR02000001">
    <property type="protein sequence ID" value="OHX66370.1"/>
    <property type="molecule type" value="Genomic_DNA"/>
</dbReference>
<dbReference type="GO" id="GO:0000271">
    <property type="term" value="P:polysaccharide biosynthetic process"/>
    <property type="evidence" value="ECO:0007669"/>
    <property type="project" value="TreeGrafter"/>
</dbReference>
<dbReference type="SUPFAM" id="SSF53383">
    <property type="entry name" value="PLP-dependent transferases"/>
    <property type="match status" value="1"/>
</dbReference>
<evidence type="ECO:0000313" key="7">
    <source>
        <dbReference type="Proteomes" id="UP000179797"/>
    </source>
</evidence>
<dbReference type="Gene3D" id="3.40.640.10">
    <property type="entry name" value="Type I PLP-dependent aspartate aminotransferase-like (Major domain)"/>
    <property type="match status" value="1"/>
</dbReference>
<feature type="active site" description="Proton acceptor" evidence="3">
    <location>
        <position position="186"/>
    </location>
</feature>
<dbReference type="Proteomes" id="UP000179797">
    <property type="component" value="Unassembled WGS sequence"/>
</dbReference>
<dbReference type="InterPro" id="IPR015424">
    <property type="entry name" value="PyrdxlP-dep_Trfase"/>
</dbReference>
<dbReference type="OrthoDB" id="9804264at2"/>
<evidence type="ECO:0000256" key="1">
    <source>
        <dbReference type="ARBA" id="ARBA00022898"/>
    </source>
</evidence>
<reference evidence="6 7" key="1">
    <citation type="journal article" date="2012" name="Int. J. Syst. Evol. Microbiol.">
        <title>Flammeovirga pacifica sp. nov., isolated from deep-sea sediment.</title>
        <authorList>
            <person name="Xu H."/>
            <person name="Fu Y."/>
            <person name="Yang N."/>
            <person name="Ding Z."/>
            <person name="Lai Q."/>
            <person name="Zeng R."/>
        </authorList>
    </citation>
    <scope>NUCLEOTIDE SEQUENCE [LARGE SCALE GENOMIC DNA]</scope>
    <source>
        <strain evidence="7">DSM 24597 / LMG 26175 / WPAGA1</strain>
    </source>
</reference>
<dbReference type="PIRSF" id="PIRSF000390">
    <property type="entry name" value="PLP_StrS"/>
    <property type="match status" value="1"/>
</dbReference>
<evidence type="ECO:0000256" key="2">
    <source>
        <dbReference type="ARBA" id="ARBA00037999"/>
    </source>
</evidence>
<dbReference type="GO" id="GO:0030170">
    <property type="term" value="F:pyridoxal phosphate binding"/>
    <property type="evidence" value="ECO:0007669"/>
    <property type="project" value="TreeGrafter"/>
</dbReference>
<evidence type="ECO:0000256" key="4">
    <source>
        <dbReference type="PIRSR" id="PIRSR000390-2"/>
    </source>
</evidence>
<dbReference type="Pfam" id="PF01041">
    <property type="entry name" value="DegT_DnrJ_EryC1"/>
    <property type="match status" value="1"/>
</dbReference>
<accession>A0A1S1YZE2</accession>
<dbReference type="STRING" id="915059.NH26_08395"/>
<keyword evidence="1 4" id="KW-0663">Pyridoxal phosphate</keyword>
<dbReference type="RefSeq" id="WP_044225122.1">
    <property type="nucleotide sequence ID" value="NZ_JRYR02000001.1"/>
</dbReference>
<comment type="caution">
    <text evidence="6">The sequence shown here is derived from an EMBL/GenBank/DDBJ whole genome shotgun (WGS) entry which is preliminary data.</text>
</comment>
<dbReference type="CDD" id="cd00616">
    <property type="entry name" value="AHBA_syn"/>
    <property type="match status" value="1"/>
</dbReference>
<keyword evidence="6" id="KW-0808">Transferase</keyword>
<gene>
    <name evidence="6" type="ORF">NH26_08395</name>
</gene>
<proteinExistence type="inferred from homology"/>
<dbReference type="PANTHER" id="PTHR30244">
    <property type="entry name" value="TRANSAMINASE"/>
    <property type="match status" value="1"/>
</dbReference>
<dbReference type="PANTHER" id="PTHR30244:SF36">
    <property type="entry name" value="3-OXO-GLUCOSE-6-PHOSPHATE:GLUTAMATE AMINOTRANSFERASE"/>
    <property type="match status" value="1"/>
</dbReference>
<evidence type="ECO:0000256" key="5">
    <source>
        <dbReference type="RuleBase" id="RU004508"/>
    </source>
</evidence>
<dbReference type="InterPro" id="IPR015422">
    <property type="entry name" value="PyrdxlP-dep_Trfase_small"/>
</dbReference>
<keyword evidence="6" id="KW-0032">Aminotransferase</keyword>
<dbReference type="Gene3D" id="3.90.1150.10">
    <property type="entry name" value="Aspartate Aminotransferase, domain 1"/>
    <property type="match status" value="1"/>
</dbReference>
<evidence type="ECO:0000313" key="6">
    <source>
        <dbReference type="EMBL" id="OHX66370.1"/>
    </source>
</evidence>